<dbReference type="VEuPathDB" id="FungiDB:VP01_45g10"/>
<dbReference type="OrthoDB" id="4847360at2759"/>
<gene>
    <name evidence="2" type="ORF">VP01_45g10</name>
</gene>
<protein>
    <submittedName>
        <fullName evidence="2">Uncharacterized protein</fullName>
    </submittedName>
</protein>
<accession>A0A0L6UNJ0</accession>
<dbReference type="EMBL" id="LAVV01009724">
    <property type="protein sequence ID" value="KNZ50099.1"/>
    <property type="molecule type" value="Genomic_DNA"/>
</dbReference>
<feature type="region of interest" description="Disordered" evidence="1">
    <location>
        <begin position="1"/>
        <end position="54"/>
    </location>
</feature>
<evidence type="ECO:0000313" key="2">
    <source>
        <dbReference type="EMBL" id="KNZ50099.1"/>
    </source>
</evidence>
<keyword evidence="3" id="KW-1185">Reference proteome</keyword>
<comment type="caution">
    <text evidence="2">The sequence shown here is derived from an EMBL/GenBank/DDBJ whole genome shotgun (WGS) entry which is preliminary data.</text>
</comment>
<evidence type="ECO:0000256" key="1">
    <source>
        <dbReference type="SAM" id="MobiDB-lite"/>
    </source>
</evidence>
<evidence type="ECO:0000313" key="3">
    <source>
        <dbReference type="Proteomes" id="UP000037035"/>
    </source>
</evidence>
<feature type="compositionally biased region" description="Low complexity" evidence="1">
    <location>
        <begin position="32"/>
        <end position="46"/>
    </location>
</feature>
<reference evidence="2 3" key="1">
    <citation type="submission" date="2015-08" db="EMBL/GenBank/DDBJ databases">
        <title>Next Generation Sequencing and Analysis of the Genome of Puccinia sorghi L Schw, the Causal Agent of Maize Common Rust.</title>
        <authorList>
            <person name="Rochi L."/>
            <person name="Burguener G."/>
            <person name="Darino M."/>
            <person name="Turjanski A."/>
            <person name="Kreff E."/>
            <person name="Dieguez M.J."/>
            <person name="Sacco F."/>
        </authorList>
    </citation>
    <scope>NUCLEOTIDE SEQUENCE [LARGE SCALE GENOMIC DNA]</scope>
    <source>
        <strain evidence="2 3">RO10H11247</strain>
    </source>
</reference>
<dbReference type="Proteomes" id="UP000037035">
    <property type="component" value="Unassembled WGS sequence"/>
</dbReference>
<organism evidence="2 3">
    <name type="scientific">Puccinia sorghi</name>
    <dbReference type="NCBI Taxonomy" id="27349"/>
    <lineage>
        <taxon>Eukaryota</taxon>
        <taxon>Fungi</taxon>
        <taxon>Dikarya</taxon>
        <taxon>Basidiomycota</taxon>
        <taxon>Pucciniomycotina</taxon>
        <taxon>Pucciniomycetes</taxon>
        <taxon>Pucciniales</taxon>
        <taxon>Pucciniaceae</taxon>
        <taxon>Puccinia</taxon>
    </lineage>
</organism>
<name>A0A0L6UNJ0_9BASI</name>
<proteinExistence type="predicted"/>
<sequence>MLAQSFKSPLKIKLPEETLQKSQAHHDYTAFQQNPAPAQPNPASNPMVLAKPQPFNGTRGASAKVFVSQIGLHAITYPKRFPTDTSKVAFAVSFMKD</sequence>
<feature type="compositionally biased region" description="Basic and acidic residues" evidence="1">
    <location>
        <begin position="13"/>
        <end position="28"/>
    </location>
</feature>
<dbReference type="AlphaFoldDB" id="A0A0L6UNJ0"/>